<comment type="caution">
    <text evidence="4">Lacks conserved residue(s) required for the propagation of feature annotation.</text>
</comment>
<dbReference type="Pfam" id="PF01734">
    <property type="entry name" value="Patatin"/>
    <property type="match status" value="1"/>
</dbReference>
<gene>
    <name evidence="6" type="ORF">A2311_01710</name>
</gene>
<dbReference type="GO" id="GO:0016787">
    <property type="term" value="F:hydrolase activity"/>
    <property type="evidence" value="ECO:0007669"/>
    <property type="project" value="UniProtKB-UniRule"/>
</dbReference>
<dbReference type="GO" id="GO:0016042">
    <property type="term" value="P:lipid catabolic process"/>
    <property type="evidence" value="ECO:0007669"/>
    <property type="project" value="UniProtKB-UniRule"/>
</dbReference>
<dbReference type="PROSITE" id="PS51635">
    <property type="entry name" value="PNPLA"/>
    <property type="match status" value="1"/>
</dbReference>
<evidence type="ECO:0000313" key="6">
    <source>
        <dbReference type="EMBL" id="OGC35522.1"/>
    </source>
</evidence>
<evidence type="ECO:0000259" key="5">
    <source>
        <dbReference type="PROSITE" id="PS51635"/>
    </source>
</evidence>
<dbReference type="EMBL" id="MEUF01000025">
    <property type="protein sequence ID" value="OGC35522.1"/>
    <property type="molecule type" value="Genomic_DNA"/>
</dbReference>
<accession>A0A1F4TS37</accession>
<name>A0A1F4TS37_UNCSA</name>
<dbReference type="AlphaFoldDB" id="A0A1F4TS37"/>
<evidence type="ECO:0000256" key="2">
    <source>
        <dbReference type="ARBA" id="ARBA00022963"/>
    </source>
</evidence>
<dbReference type="SUPFAM" id="SSF52151">
    <property type="entry name" value="FabD/lysophospholipase-like"/>
    <property type="match status" value="1"/>
</dbReference>
<proteinExistence type="predicted"/>
<dbReference type="Proteomes" id="UP000178951">
    <property type="component" value="Unassembled WGS sequence"/>
</dbReference>
<dbReference type="CDD" id="cd07205">
    <property type="entry name" value="Pat_PNPLA6_PNPLA7_NTE1_like"/>
    <property type="match status" value="1"/>
</dbReference>
<organism evidence="6 7">
    <name type="scientific">candidate division WOR-1 bacterium RIFOXYB2_FULL_48_7</name>
    <dbReference type="NCBI Taxonomy" id="1802583"/>
    <lineage>
        <taxon>Bacteria</taxon>
        <taxon>Bacillati</taxon>
        <taxon>Saganbacteria</taxon>
    </lineage>
</organism>
<keyword evidence="2 4" id="KW-0442">Lipid degradation</keyword>
<dbReference type="PANTHER" id="PTHR14226:SF76">
    <property type="entry name" value="NTE FAMILY PROTEIN RSSA"/>
    <property type="match status" value="1"/>
</dbReference>
<dbReference type="Gene3D" id="3.40.1090.10">
    <property type="entry name" value="Cytosolic phospholipase A2 catalytic domain"/>
    <property type="match status" value="2"/>
</dbReference>
<feature type="active site" description="Proton acceptor" evidence="4">
    <location>
        <position position="159"/>
    </location>
</feature>
<feature type="short sequence motif" description="GXSXG" evidence="4">
    <location>
        <begin position="45"/>
        <end position="49"/>
    </location>
</feature>
<protein>
    <recommendedName>
        <fullName evidence="5">PNPLA domain-containing protein</fullName>
    </recommendedName>
</protein>
<dbReference type="InterPro" id="IPR016035">
    <property type="entry name" value="Acyl_Trfase/lysoPLipase"/>
</dbReference>
<feature type="domain" description="PNPLA" evidence="5">
    <location>
        <begin position="14"/>
        <end position="172"/>
    </location>
</feature>
<feature type="short sequence motif" description="DGA/G" evidence="4">
    <location>
        <begin position="159"/>
        <end position="161"/>
    </location>
</feature>
<sequence>MFDWLFGGKKKVGLVLGGGVARGLAHIGVLKVLIQNKVPIDYVVGTSSGSLIGAAFAAGMDVAQIEKIAMRIRWRDMMKLTFFQAGLNAPEAIEDFVVRFIGDRDFREMKIPFAAVATDIKNGARVVIDQGGIAKAVAASATFPGVFSPVEINGHYLIDGGIAANVPVDVAKQLGADFVIASDVIPSRYIRGIPNDPLSGLGRALDLMFKQLSYAERQRADILIELQMEEEDIWHLDLHKAEKLITAGEIAAHRAINKIKKALKLPAGS</sequence>
<evidence type="ECO:0000313" key="7">
    <source>
        <dbReference type="Proteomes" id="UP000178951"/>
    </source>
</evidence>
<reference evidence="6 7" key="1">
    <citation type="journal article" date="2016" name="Nat. Commun.">
        <title>Thousands of microbial genomes shed light on interconnected biogeochemical processes in an aquifer system.</title>
        <authorList>
            <person name="Anantharaman K."/>
            <person name="Brown C.T."/>
            <person name="Hug L.A."/>
            <person name="Sharon I."/>
            <person name="Castelle C.J."/>
            <person name="Probst A.J."/>
            <person name="Thomas B.C."/>
            <person name="Singh A."/>
            <person name="Wilkins M.J."/>
            <person name="Karaoz U."/>
            <person name="Brodie E.L."/>
            <person name="Williams K.H."/>
            <person name="Hubbard S.S."/>
            <person name="Banfield J.F."/>
        </authorList>
    </citation>
    <scope>NUCLEOTIDE SEQUENCE [LARGE SCALE GENOMIC DNA]</scope>
</reference>
<evidence type="ECO:0000256" key="1">
    <source>
        <dbReference type="ARBA" id="ARBA00022801"/>
    </source>
</evidence>
<dbReference type="STRING" id="1802583.A2311_01710"/>
<dbReference type="InterPro" id="IPR002641">
    <property type="entry name" value="PNPLA_dom"/>
</dbReference>
<evidence type="ECO:0000256" key="3">
    <source>
        <dbReference type="ARBA" id="ARBA00023098"/>
    </source>
</evidence>
<comment type="caution">
    <text evidence="6">The sequence shown here is derived from an EMBL/GenBank/DDBJ whole genome shotgun (WGS) entry which is preliminary data.</text>
</comment>
<keyword evidence="3 4" id="KW-0443">Lipid metabolism</keyword>
<dbReference type="PANTHER" id="PTHR14226">
    <property type="entry name" value="NEUROPATHY TARGET ESTERASE/SWISS CHEESE D.MELANOGASTER"/>
    <property type="match status" value="1"/>
</dbReference>
<feature type="active site" description="Nucleophile" evidence="4">
    <location>
        <position position="47"/>
    </location>
</feature>
<keyword evidence="1 4" id="KW-0378">Hydrolase</keyword>
<evidence type="ECO:0000256" key="4">
    <source>
        <dbReference type="PROSITE-ProRule" id="PRU01161"/>
    </source>
</evidence>
<dbReference type="InterPro" id="IPR050301">
    <property type="entry name" value="NTE"/>
</dbReference>